<evidence type="ECO:0000313" key="3">
    <source>
        <dbReference type="Proteomes" id="UP000552954"/>
    </source>
</evidence>
<evidence type="ECO:0000256" key="1">
    <source>
        <dbReference type="SAM" id="MobiDB-lite"/>
    </source>
</evidence>
<protein>
    <submittedName>
        <fullName evidence="2">Uncharacterized protein</fullName>
    </submittedName>
</protein>
<proteinExistence type="predicted"/>
<evidence type="ECO:0000313" key="2">
    <source>
        <dbReference type="EMBL" id="NNU43172.1"/>
    </source>
</evidence>
<dbReference type="InterPro" id="IPR047881">
    <property type="entry name" value="LktA_repeat"/>
</dbReference>
<keyword evidence="3" id="KW-1185">Reference proteome</keyword>
<feature type="compositionally biased region" description="Low complexity" evidence="1">
    <location>
        <begin position="769"/>
        <end position="781"/>
    </location>
</feature>
<reference evidence="2 3" key="2">
    <citation type="submission" date="2020-06" db="EMBL/GenBank/DDBJ databases">
        <title>Ramlibacter rhizophilus sp. nov., isolated from rhizosphere soil of national flower Mugunghwa from South Korea.</title>
        <authorList>
            <person name="Zheng-Fei Y."/>
            <person name="Huan T."/>
        </authorList>
    </citation>
    <scope>NUCLEOTIDE SEQUENCE [LARGE SCALE GENOMIC DNA]</scope>
    <source>
        <strain evidence="2 3">B156</strain>
    </source>
</reference>
<dbReference type="RefSeq" id="WP_171558095.1">
    <property type="nucleotide sequence ID" value="NZ_JABFCS010000001.1"/>
</dbReference>
<comment type="caution">
    <text evidence="2">The sequence shown here is derived from an EMBL/GenBank/DDBJ whole genome shotgun (WGS) entry which is preliminary data.</text>
</comment>
<dbReference type="NCBIfam" id="NF012206">
    <property type="entry name" value="LktA_tand_53"/>
    <property type="match status" value="3"/>
</dbReference>
<gene>
    <name evidence="2" type="ORF">HK415_08370</name>
</gene>
<name>A0A849K3Y3_9BURK</name>
<accession>A0A849K3Y3</accession>
<feature type="region of interest" description="Disordered" evidence="1">
    <location>
        <begin position="739"/>
        <end position="805"/>
    </location>
</feature>
<organism evidence="2 3">
    <name type="scientific">Ramlibacter montanisoli</name>
    <dbReference type="NCBI Taxonomy" id="2732512"/>
    <lineage>
        <taxon>Bacteria</taxon>
        <taxon>Pseudomonadati</taxon>
        <taxon>Pseudomonadota</taxon>
        <taxon>Betaproteobacteria</taxon>
        <taxon>Burkholderiales</taxon>
        <taxon>Comamonadaceae</taxon>
        <taxon>Ramlibacter</taxon>
    </lineage>
</organism>
<dbReference type="EMBL" id="JABFCS010000001">
    <property type="protein sequence ID" value="NNU43172.1"/>
    <property type="molecule type" value="Genomic_DNA"/>
</dbReference>
<dbReference type="Proteomes" id="UP000552954">
    <property type="component" value="Unassembled WGS sequence"/>
</dbReference>
<reference evidence="2 3" key="1">
    <citation type="submission" date="2020-05" db="EMBL/GenBank/DDBJ databases">
        <authorList>
            <person name="Khan S.A."/>
            <person name="Jeon C.O."/>
            <person name="Chun B.H."/>
        </authorList>
    </citation>
    <scope>NUCLEOTIDE SEQUENCE [LARGE SCALE GENOMIC DNA]</scope>
    <source>
        <strain evidence="2 3">B156</strain>
    </source>
</reference>
<feature type="region of interest" description="Disordered" evidence="1">
    <location>
        <begin position="1999"/>
        <end position="2019"/>
    </location>
</feature>
<sequence length="2019" mass="200117">MFDTFDQGDVDLANDTVNLGSSPLVTGDAVTYRKGENENNLAVGGLDNGGRYFLRNDGGVASFYNTKANAMAGDVSIDPTGRVDATAETLSLAPSHGLDTGDRVVYRAGGGTAIGGLVDGNAYFVRVQGDDVTFYDTKQHARDGGALGRVNLTDDGTGTSHKLVTRVNLTQADDDGTPSSAFGTGHVLTKSEFLEAQDAVSQDANSLKGGGEVDQPNVKGIDSNGDEAGGTTAIPGQRNLTANTATVQGVAIAATSRDDIETYAAGIGGGTVGVAIAAAVNVVNVNTSAFIGANADVNTDASGAASGQSVSVSSGSDFHHVALAAGAGFGAVGVAPGVDVTVLGMTTTASIGAGADVRARNDVSVDAHATEDVLMIGMGIAAGSVGVGGGVSVLSITNETKASIKGDVHAGGDVAVRASDDTSMMMISGALGAGFVGVGASVGVTVISKDTQAFVDDFASVDAKGHGAGVSGVLTSGLTSGDAANGFSTETRHGLVVQATSSEELLHIGVAAAGGFVGVSGAVTVSVVDSDTQAWIGDADINQEAIAFLTTDVDIATDAIALGTGTGLVNGDSVTYRKGSGAAVGGLEDGRIYYVRSLGGGNFALYDTAAHAIAGGDPGRKNLTSVGGGVGHAFVNADAASGQGVFVGAANEARATTFAGAIAGGFVGVGAAVSVGVLTNDTSAQILGGSAVTANDNVEANAASIKEVDGFVLAGAAGVVGVAASVSVWSIGSAMTSDYSDNNEDGSEGTSGNALQVGSGPKTADQDAADQGQAASGQVGSQLGGAFGPTPPNDPEADKTSDGRMAGVVNGSVATLNANSLSAAEVGSALGAGPEAIKGTSATIASNSKTTAGGDIRVQAVEDLEVDLVTGGVAAGLVGVGAGISVTNIASNVTAAAGGTLSAGGTLRVSSDLDEDVDVLALAGAAGFVGVGAAVSVVNDASTSSAGLSAGATVVRAGAIDIDAKTDQNFLTETPALATGAGAIGASFTKISIDNPGATETRAYIGANAQIGQGVGTVGSVEVNADSTIDTKATAFGISVGAIAGSINFAFVNVSPEVTAEVGDSADIRTTGSVTVDADTRMTAEGKTQGFAGGAGSLAGSFVFANLAPAVSATLGSGATVHTTTGGGNVRFRARYNTLGGDGAVATALAGAGGALLGASGAVAFSDSEANVTATMSGTITAGGGVTIAGEADNEARSTAAGVALGTVGVGLSLSDAHVGGSVNVLSNGNVTANSLTVKADADNVAESETFALAGGLIAVGVNFAQTDLDTTVSARLGSASTVSTTNDVAVQALSHNTGTAVGHGVTVGGIAVGGMATKVDIGRGDGVVEVNAGMDDGADITHARFVTIDASNTNDAWASGQAAGGGAIAVTGALVEVDSDQSTQVTIGTGATIANATSVSLRSLNQENLDMKSEALQFGLATGGGALASVEATGDALISVGNNAQITAVNVLLSARNAFDKTRFDTLNEANLASASVSLGGVTALLSDTDVGTDSNEFQARIDVGSGAKITSAGNNAAPGLLRLESFTDVEALDKVETEAYGLLGISLGKSDVSMDTRSTVNIDGATVRSVAGDVEITTRSNGYARTDVNTTIAVAISGAGGSVAITDIETHNDILLNSATVKGKDVKLFAGRDANGQVNISDGYANANVQAYSLLPAIGVPIAAVTLDEHNNIQVTGNSKVQALQNIYLRSIEGIGGDARGHESGDVLSLSLIPYGVSVDDNANTNSTNVVNVATTAKIEAGINNQSVLQIKPVSLLPSGINIGDPLDAATRTALGLDADIPYHYAALDLATIPFAINTGTVIKVVAGANAGGTVGNFYQFIPVSQFSQEVVLEQENFANTARWRPLGPTLEQGDALANDGTAMLLANVVVYDSNITSRIRTAVEGEFFVIKPVELDAPQLIYKNLGNVLLEQRDKVMGWIASHSSNPEAVARYQVQLELIDEALAELGLLEDGDLVTPASSRPSGANWTSSSWRCRTSMPRPAPCSWMATRARWPASTRASRTATSWPAPARRSTS</sequence>